<dbReference type="GO" id="GO:0003735">
    <property type="term" value="F:structural constituent of ribosome"/>
    <property type="evidence" value="ECO:0007669"/>
    <property type="project" value="InterPro"/>
</dbReference>
<keyword evidence="5" id="KW-0496">Mitochondrion</keyword>
<dbReference type="GeneID" id="73469244"/>
<keyword evidence="4" id="KW-0689">Ribosomal protein</keyword>
<evidence type="ECO:0000256" key="3">
    <source>
        <dbReference type="ARBA" id="ARBA00022946"/>
    </source>
</evidence>
<proteinExistence type="inferred from homology"/>
<evidence type="ECO:0000313" key="7">
    <source>
        <dbReference type="EMBL" id="KAG7664005.1"/>
    </source>
</evidence>
<protein>
    <submittedName>
        <fullName evidence="7">MRPL27</fullName>
    </submittedName>
</protein>
<reference evidence="7 8" key="1">
    <citation type="journal article" date="2021" name="DNA Res.">
        <title>Genome analysis of Candida subhashii reveals its hybrid nature and dual mitochondrial genome conformations.</title>
        <authorList>
            <person name="Mixao V."/>
            <person name="Hegedusova E."/>
            <person name="Saus E."/>
            <person name="Pryszcz L.P."/>
            <person name="Cillingova A."/>
            <person name="Nosek J."/>
            <person name="Gabaldon T."/>
        </authorList>
    </citation>
    <scope>NUCLEOTIDE SEQUENCE [LARGE SCALE GENOMIC DNA]</scope>
    <source>
        <strain evidence="7 8">CBS 10753</strain>
    </source>
</reference>
<gene>
    <name evidence="7" type="ORF">J8A68_002443</name>
</gene>
<dbReference type="OrthoDB" id="408933at2759"/>
<evidence type="ECO:0000256" key="5">
    <source>
        <dbReference type="ARBA" id="ARBA00023128"/>
    </source>
</evidence>
<evidence type="ECO:0000313" key="8">
    <source>
        <dbReference type="Proteomes" id="UP000694255"/>
    </source>
</evidence>
<organism evidence="7 8">
    <name type="scientific">[Candida] subhashii</name>
    <dbReference type="NCBI Taxonomy" id="561895"/>
    <lineage>
        <taxon>Eukaryota</taxon>
        <taxon>Fungi</taxon>
        <taxon>Dikarya</taxon>
        <taxon>Ascomycota</taxon>
        <taxon>Saccharomycotina</taxon>
        <taxon>Pichiomycetes</taxon>
        <taxon>Debaryomycetaceae</taxon>
        <taxon>Spathaspora</taxon>
    </lineage>
</organism>
<dbReference type="RefSeq" id="XP_049264237.1">
    <property type="nucleotide sequence ID" value="XM_049406194.1"/>
</dbReference>
<evidence type="ECO:0000256" key="2">
    <source>
        <dbReference type="ARBA" id="ARBA00010152"/>
    </source>
</evidence>
<dbReference type="EMBL" id="JAGSYN010000110">
    <property type="protein sequence ID" value="KAG7664005.1"/>
    <property type="molecule type" value="Genomic_DNA"/>
</dbReference>
<name>A0A8J5QP75_9ASCO</name>
<dbReference type="GO" id="GO:0005762">
    <property type="term" value="C:mitochondrial large ribosomal subunit"/>
    <property type="evidence" value="ECO:0007669"/>
    <property type="project" value="InterPro"/>
</dbReference>
<dbReference type="GO" id="GO:0006412">
    <property type="term" value="P:translation"/>
    <property type="evidence" value="ECO:0007669"/>
    <property type="project" value="TreeGrafter"/>
</dbReference>
<sequence length="162" mass="18678">MRASQILNFQSTASINLRRPWQTFKDGQLWYGFSKTGSKRHRLTTKQGNKHYYKGTGSSGIGSWTSDGRYILNWDKVRTFVVPTTLNSTNLKALVSPRTPEIKQQLVGYNDSWKSPELALDNIVNFVEHGENYSNIDLEKADYLERIVNPKFEEQKEKTSEN</sequence>
<evidence type="ECO:0000256" key="1">
    <source>
        <dbReference type="ARBA" id="ARBA00004173"/>
    </source>
</evidence>
<keyword evidence="6" id="KW-0687">Ribonucleoprotein</keyword>
<keyword evidence="3" id="KW-0809">Transit peptide</keyword>
<comment type="caution">
    <text evidence="7">The sequence shown here is derived from an EMBL/GenBank/DDBJ whole genome shotgun (WGS) entry which is preliminary data.</text>
</comment>
<dbReference type="Proteomes" id="UP000694255">
    <property type="component" value="Unassembled WGS sequence"/>
</dbReference>
<keyword evidence="8" id="KW-1185">Reference proteome</keyword>
<dbReference type="Pfam" id="PF09809">
    <property type="entry name" value="MRP-L27"/>
    <property type="match status" value="1"/>
</dbReference>
<dbReference type="PANTHER" id="PTHR21338:SF0">
    <property type="entry name" value="LARGE RIBOSOMAL SUBUNIT PROTEIN ML41"/>
    <property type="match status" value="1"/>
</dbReference>
<dbReference type="AlphaFoldDB" id="A0A8J5QP75"/>
<evidence type="ECO:0000256" key="6">
    <source>
        <dbReference type="ARBA" id="ARBA00023274"/>
    </source>
</evidence>
<dbReference type="PANTHER" id="PTHR21338">
    <property type="entry name" value="MITOCHONDRIAL RIBOSOMAL PROTEIN L41"/>
    <property type="match status" value="1"/>
</dbReference>
<comment type="subcellular location">
    <subcellularLocation>
        <location evidence="1">Mitochondrion</location>
    </subcellularLocation>
</comment>
<dbReference type="InterPro" id="IPR019189">
    <property type="entry name" value="Ribosomal_mL41"/>
</dbReference>
<comment type="similarity">
    <text evidence="2">Belongs to the mitochondrion-specific ribosomal protein mL41 family.</text>
</comment>
<evidence type="ECO:0000256" key="4">
    <source>
        <dbReference type="ARBA" id="ARBA00022980"/>
    </source>
</evidence>
<accession>A0A8J5QP75</accession>